<feature type="coiled-coil region" evidence="1">
    <location>
        <begin position="53"/>
        <end position="85"/>
    </location>
</feature>
<name>Q8JKU9_9VIRU</name>
<evidence type="ECO:0000256" key="1">
    <source>
        <dbReference type="SAM" id="Coils"/>
    </source>
</evidence>
<evidence type="ECO:0000313" key="3">
    <source>
        <dbReference type="EMBL" id="AAN04307.1"/>
    </source>
</evidence>
<feature type="region of interest" description="Disordered" evidence="2">
    <location>
        <begin position="179"/>
        <end position="278"/>
    </location>
</feature>
<sequence>MNRSNNNLLSALMGLFKRPIAAVSNLVRSRSSYSFEHDPICVEGFDECGTRPMHELAQQHRLKELNRQEAELQELQLQKEAELQDAKLRMIDEEIRREFGVEDIQEFERRFAEQLMADLKRVEERYMAKCKIRPTKRKSVEPATTPTTTGGISNRCLRRVNKLFNRDYTEEAAYRKLSSSSANDGIVKSNSVDGGCVDSRSPTPPPPPTTTPTGQDMVDVILPPASAPTSISNPKNDYRAKLRSSSRLRRRRLCSSCSSITSESTQSSLASDSDYGSEVSLFRAGVGMNSE</sequence>
<reference evidence="3 4" key="1">
    <citation type="journal article" date="2002" name="J. Virol.">
        <title>Analysis of the complete genome sequence of the Hz-1 virus suggests that it is related to members of the Baculoviridae.</title>
        <authorList>
            <person name="Cheng C.H."/>
            <person name="Liu S.M."/>
            <person name="Chow T.Y."/>
            <person name="Hsiao Y.Y."/>
            <person name="Wang D.P."/>
            <person name="Huang J.J."/>
            <person name="Chen H.H."/>
        </authorList>
    </citation>
    <scope>NUCLEOTIDE SEQUENCE [LARGE SCALE GENOMIC DNA]</scope>
</reference>
<organism evidence="3 4">
    <name type="scientific">Heliothis zea nudivirus 1</name>
    <dbReference type="NCBI Taxonomy" id="3116536"/>
    <lineage>
        <taxon>Viruses</taxon>
        <taxon>Viruses incertae sedis</taxon>
        <taxon>Naldaviricetes</taxon>
        <taxon>Lefavirales</taxon>
        <taxon>Nudiviridae</taxon>
        <taxon>Betanudivirus</taxon>
        <taxon>Betanudivirus hezeae</taxon>
    </lineage>
</organism>
<feature type="compositionally biased region" description="Low complexity" evidence="2">
    <location>
        <begin position="254"/>
        <end position="273"/>
    </location>
</feature>
<protein>
    <submittedName>
        <fullName evidence="3">Orf12</fullName>
    </submittedName>
</protein>
<feature type="compositionally biased region" description="Basic residues" evidence="2">
    <location>
        <begin position="241"/>
        <end position="253"/>
    </location>
</feature>
<feature type="compositionally biased region" description="Polar residues" evidence="2">
    <location>
        <begin position="179"/>
        <end position="192"/>
    </location>
</feature>
<proteinExistence type="predicted"/>
<keyword evidence="4" id="KW-1185">Reference proteome</keyword>
<gene>
    <name evidence="3" type="primary">orf12</name>
</gene>
<dbReference type="KEGG" id="vg:955036"/>
<evidence type="ECO:0000256" key="2">
    <source>
        <dbReference type="SAM" id="MobiDB-lite"/>
    </source>
</evidence>
<dbReference type="Proteomes" id="UP000232784">
    <property type="component" value="Segment"/>
</dbReference>
<dbReference type="EMBL" id="AF451898">
    <property type="protein sequence ID" value="AAN04307.1"/>
    <property type="molecule type" value="Genomic_DNA"/>
</dbReference>
<accession>Q8JKU9</accession>
<evidence type="ECO:0000313" key="4">
    <source>
        <dbReference type="Proteomes" id="UP000232784"/>
    </source>
</evidence>
<keyword evidence="1" id="KW-0175">Coiled coil</keyword>